<dbReference type="InterPro" id="IPR001387">
    <property type="entry name" value="Cro/C1-type_HTH"/>
</dbReference>
<dbReference type="PROSITE" id="PS50943">
    <property type="entry name" value="HTH_CROC1"/>
    <property type="match status" value="1"/>
</dbReference>
<name>A0A917QAV0_9HYPH</name>
<keyword evidence="3" id="KW-1185">Reference proteome</keyword>
<sequence>MQRVCDAEETAVEPGSDNVLADLGFDNPEEELLKARIVDHLRSLVEELGLTQSAAGERLGLRQPDVSRLLRGRTGGYTIERLLRFVRLMGEDVTITVSRKPGEVRDPGRLDLAIG</sequence>
<dbReference type="SUPFAM" id="SSF47413">
    <property type="entry name" value="lambda repressor-like DNA-binding domains"/>
    <property type="match status" value="1"/>
</dbReference>
<evidence type="ECO:0000313" key="2">
    <source>
        <dbReference type="EMBL" id="GGK40146.1"/>
    </source>
</evidence>
<organism evidence="2 3">
    <name type="scientific">Salinarimonas ramus</name>
    <dbReference type="NCBI Taxonomy" id="690164"/>
    <lineage>
        <taxon>Bacteria</taxon>
        <taxon>Pseudomonadati</taxon>
        <taxon>Pseudomonadota</taxon>
        <taxon>Alphaproteobacteria</taxon>
        <taxon>Hyphomicrobiales</taxon>
        <taxon>Salinarimonadaceae</taxon>
        <taxon>Salinarimonas</taxon>
    </lineage>
</organism>
<reference evidence="2 3" key="1">
    <citation type="journal article" date="2014" name="Int. J. Syst. Evol. Microbiol.">
        <title>Complete genome sequence of Corynebacterium casei LMG S-19264T (=DSM 44701T), isolated from a smear-ripened cheese.</title>
        <authorList>
            <consortium name="US DOE Joint Genome Institute (JGI-PGF)"/>
            <person name="Walter F."/>
            <person name="Albersmeier A."/>
            <person name="Kalinowski J."/>
            <person name="Ruckert C."/>
        </authorList>
    </citation>
    <scope>NUCLEOTIDE SEQUENCE [LARGE SCALE GENOMIC DNA]</scope>
    <source>
        <strain evidence="2 3">CGMCC 1.9161</strain>
    </source>
</reference>
<accession>A0A917QAV0</accession>
<gene>
    <name evidence="2" type="ORF">GCM10011322_29140</name>
</gene>
<feature type="domain" description="HTH cro/C1-type" evidence="1">
    <location>
        <begin position="41"/>
        <end position="96"/>
    </location>
</feature>
<dbReference type="InterPro" id="IPR039554">
    <property type="entry name" value="HigA2-like_HTH"/>
</dbReference>
<protein>
    <submittedName>
        <fullName evidence="2">Transcriptional regulator</fullName>
    </submittedName>
</protein>
<dbReference type="GO" id="GO:0003677">
    <property type="term" value="F:DNA binding"/>
    <property type="evidence" value="ECO:0007669"/>
    <property type="project" value="InterPro"/>
</dbReference>
<proteinExistence type="predicted"/>
<dbReference type="SMART" id="SM00530">
    <property type="entry name" value="HTH_XRE"/>
    <property type="match status" value="1"/>
</dbReference>
<dbReference type="InterPro" id="IPR010982">
    <property type="entry name" value="Lambda_DNA-bd_dom_sf"/>
</dbReference>
<comment type="caution">
    <text evidence="2">The sequence shown here is derived from an EMBL/GenBank/DDBJ whole genome shotgun (WGS) entry which is preliminary data.</text>
</comment>
<evidence type="ECO:0000259" key="1">
    <source>
        <dbReference type="PROSITE" id="PS50943"/>
    </source>
</evidence>
<dbReference type="EMBL" id="BMMF01000008">
    <property type="protein sequence ID" value="GGK40146.1"/>
    <property type="molecule type" value="Genomic_DNA"/>
</dbReference>
<evidence type="ECO:0000313" key="3">
    <source>
        <dbReference type="Proteomes" id="UP000600449"/>
    </source>
</evidence>
<dbReference type="Pfam" id="PF13744">
    <property type="entry name" value="HTH_37"/>
    <property type="match status" value="1"/>
</dbReference>
<dbReference type="Proteomes" id="UP000600449">
    <property type="component" value="Unassembled WGS sequence"/>
</dbReference>
<dbReference type="AlphaFoldDB" id="A0A917QAV0"/>
<dbReference type="Gene3D" id="1.10.260.40">
    <property type="entry name" value="lambda repressor-like DNA-binding domains"/>
    <property type="match status" value="1"/>
</dbReference>
<dbReference type="RefSeq" id="WP_188913952.1">
    <property type="nucleotide sequence ID" value="NZ_BMMF01000008.1"/>
</dbReference>
<dbReference type="CDD" id="cd00093">
    <property type="entry name" value="HTH_XRE"/>
    <property type="match status" value="1"/>
</dbReference>